<gene>
    <name evidence="1" type="ORF">C7476_10314</name>
</gene>
<dbReference type="AlphaFoldDB" id="A0A368Z401"/>
<reference evidence="1 2" key="1">
    <citation type="submission" date="2018-07" db="EMBL/GenBank/DDBJ databases">
        <title>Genomic Encyclopedia of Type Strains, Phase III (KMG-III): the genomes of soil and plant-associated and newly described type strains.</title>
        <authorList>
            <person name="Whitman W."/>
        </authorList>
    </citation>
    <scope>NUCLEOTIDE SEQUENCE [LARGE SCALE GENOMIC DNA]</scope>
    <source>
        <strain evidence="1 2">31-25a</strain>
    </source>
</reference>
<proteinExistence type="predicted"/>
<comment type="caution">
    <text evidence="1">The sequence shown here is derived from an EMBL/GenBank/DDBJ whole genome shotgun (WGS) entry which is preliminary data.</text>
</comment>
<evidence type="ECO:0000313" key="2">
    <source>
        <dbReference type="Proteomes" id="UP000253324"/>
    </source>
</evidence>
<sequence length="63" mass="7020">MFGQQPARLDVDEAGDGFIKRKSISLKWHGFPDCAFGKDGYNSSDIVPNIFPMFVLSIRAQSL</sequence>
<protein>
    <submittedName>
        <fullName evidence="1">Uncharacterized protein</fullName>
    </submittedName>
</protein>
<name>A0A368Z401_9HYPH</name>
<dbReference type="EMBL" id="QPJM01000003">
    <property type="protein sequence ID" value="RCW85174.1"/>
    <property type="molecule type" value="Genomic_DNA"/>
</dbReference>
<organism evidence="1 2">
    <name type="scientific">Phyllobacterium bourgognense</name>
    <dbReference type="NCBI Taxonomy" id="314236"/>
    <lineage>
        <taxon>Bacteria</taxon>
        <taxon>Pseudomonadati</taxon>
        <taxon>Pseudomonadota</taxon>
        <taxon>Alphaproteobacteria</taxon>
        <taxon>Hyphomicrobiales</taxon>
        <taxon>Phyllobacteriaceae</taxon>
        <taxon>Phyllobacterium</taxon>
    </lineage>
</organism>
<accession>A0A368Z401</accession>
<dbReference type="Proteomes" id="UP000253324">
    <property type="component" value="Unassembled WGS sequence"/>
</dbReference>
<keyword evidence="2" id="KW-1185">Reference proteome</keyword>
<evidence type="ECO:0000313" key="1">
    <source>
        <dbReference type="EMBL" id="RCW85174.1"/>
    </source>
</evidence>